<evidence type="ECO:0000313" key="7">
    <source>
        <dbReference type="EMBL" id="AUD03317.1"/>
    </source>
</evidence>
<dbReference type="InterPro" id="IPR004358">
    <property type="entry name" value="Sig_transdc_His_kin-like_C"/>
</dbReference>
<dbReference type="InterPro" id="IPR003594">
    <property type="entry name" value="HATPase_dom"/>
</dbReference>
<sequence>MNLSNLHPTDLLQRVLTVSRNSVVVLKAVYDPEGLLTDLRLTMLNALAERDLGRSFADVQGQSASQLFPHLADPAIMNRYRQVMETGDSDHFEWECRQVGQPMLSWFDVSVARLTNCLLLSYIDITHIKTFADVSKVKRTQLVTSQAELLSSVLDGSQNSITAFDAVRDAGGNIADFRYVLQNEANRQRIGRSDEQVIGRTMLEVFPLKKEKGLLDLYAKVVNTGLSLRTEIDFDFGHGTGWYDLSVVKRGDGVVLTVLDKTLEKQAEHNFQKQAELLQTISDNTPVGLVLWDAVRDNTPERTLIDFCYRMSNPMNTYVTGYAPETLIGQQLLTLFPRFRGTEMELALRDVIETGESNRMIFTYYTDSSDAWFDAQFSRVGTDAVLMTFVDITEQHKVQLDQIKKANLMQTVINAQPSGIVLFDPVREVSTSGLPGRVVDFTYALVNETQLRTTGKSARDVIGNTVSGLFPSSEGHQLLELMVEVAESGEPKEWLLPFFSDGIEGWFQASLVWHNEQILFTFLDVSRLKEQQHALEMANLELRRSNDNLQQFATIASHDLQEPLRKIQSFGSILATNAELDESSQDMIARMQKAAQRMSELIRDLLDYSRVSTRRAPFEAVPLTKLITDIRDTLFVAIEESGGRIDYGELPVVYGDKTQLEQLFQNLLSNAIKFRRSGVVPYVQITSRCLSITNLPDLVAGQVRAATRSDSSTSRLFHEINITDNGIGFEEKYLDRIFQVFQRLHSKSHYPGTGVGLAICRKVIENHGGVLTASSQPDIGTTFSVYIPAIEG</sequence>
<dbReference type="Gene3D" id="1.10.287.130">
    <property type="match status" value="1"/>
</dbReference>
<comment type="catalytic activity">
    <reaction evidence="1">
        <text>ATP + protein L-histidine = ADP + protein N-phospho-L-histidine.</text>
        <dbReference type="EC" id="2.7.13.3"/>
    </reaction>
</comment>
<dbReference type="KEGG" id="spir:CWM47_16635"/>
<dbReference type="Proteomes" id="UP000232883">
    <property type="component" value="Chromosome"/>
</dbReference>
<reference evidence="7 8" key="1">
    <citation type="submission" date="2017-11" db="EMBL/GenBank/DDBJ databases">
        <title>Taxonomic description and genome sequences of Spirosoma HA7 sp. nov., isolated from pollen microhabitat of Corylus avellana.</title>
        <authorList>
            <person name="Ambika Manirajan B."/>
            <person name="Suarez C."/>
            <person name="Ratering S."/>
            <person name="Geissler-Plaum R."/>
            <person name="Cardinale M."/>
            <person name="Sylvia S."/>
        </authorList>
    </citation>
    <scope>NUCLEOTIDE SEQUENCE [LARGE SCALE GENOMIC DNA]</scope>
    <source>
        <strain evidence="7 8">HA7</strain>
    </source>
</reference>
<keyword evidence="5" id="KW-0418">Kinase</keyword>
<gene>
    <name evidence="7" type="ORF">CWM47_16635</name>
</gene>
<dbReference type="InterPro" id="IPR035965">
    <property type="entry name" value="PAS-like_dom_sf"/>
</dbReference>
<dbReference type="GO" id="GO:0000155">
    <property type="term" value="F:phosphorelay sensor kinase activity"/>
    <property type="evidence" value="ECO:0007669"/>
    <property type="project" value="InterPro"/>
</dbReference>
<dbReference type="Gene3D" id="3.30.565.10">
    <property type="entry name" value="Histidine kinase-like ATPase, C-terminal domain"/>
    <property type="match status" value="1"/>
</dbReference>
<dbReference type="SMART" id="SM00387">
    <property type="entry name" value="HATPase_c"/>
    <property type="match status" value="1"/>
</dbReference>
<dbReference type="AlphaFoldDB" id="A0A2K8Z0A8"/>
<dbReference type="InterPro" id="IPR036097">
    <property type="entry name" value="HisK_dim/P_sf"/>
</dbReference>
<dbReference type="InterPro" id="IPR005467">
    <property type="entry name" value="His_kinase_dom"/>
</dbReference>
<dbReference type="PANTHER" id="PTHR43304">
    <property type="entry name" value="PHYTOCHROME-LIKE PROTEIN CPH1"/>
    <property type="match status" value="1"/>
</dbReference>
<protein>
    <recommendedName>
        <fullName evidence="2">histidine kinase</fullName>
        <ecNumber evidence="2">2.7.13.3</ecNumber>
    </recommendedName>
</protein>
<proteinExistence type="predicted"/>
<dbReference type="OrthoDB" id="927680at2"/>
<evidence type="ECO:0000256" key="5">
    <source>
        <dbReference type="ARBA" id="ARBA00022777"/>
    </source>
</evidence>
<dbReference type="EC" id="2.7.13.3" evidence="2"/>
<accession>A0A2K8Z0A8</accession>
<evidence type="ECO:0000256" key="1">
    <source>
        <dbReference type="ARBA" id="ARBA00000085"/>
    </source>
</evidence>
<evidence type="ECO:0000256" key="4">
    <source>
        <dbReference type="ARBA" id="ARBA00022679"/>
    </source>
</evidence>
<keyword evidence="8" id="KW-1185">Reference proteome</keyword>
<dbReference type="PANTHER" id="PTHR43304:SF1">
    <property type="entry name" value="PAC DOMAIN-CONTAINING PROTEIN"/>
    <property type="match status" value="1"/>
</dbReference>
<dbReference type="SUPFAM" id="SSF47384">
    <property type="entry name" value="Homodimeric domain of signal transducing histidine kinase"/>
    <property type="match status" value="1"/>
</dbReference>
<organism evidence="7 8">
    <name type="scientific">Spirosoma pollinicola</name>
    <dbReference type="NCBI Taxonomy" id="2057025"/>
    <lineage>
        <taxon>Bacteria</taxon>
        <taxon>Pseudomonadati</taxon>
        <taxon>Bacteroidota</taxon>
        <taxon>Cytophagia</taxon>
        <taxon>Cytophagales</taxon>
        <taxon>Cytophagaceae</taxon>
        <taxon>Spirosoma</taxon>
    </lineage>
</organism>
<keyword evidence="4" id="KW-0808">Transferase</keyword>
<dbReference type="Pfam" id="PF13426">
    <property type="entry name" value="PAS_9"/>
    <property type="match status" value="2"/>
</dbReference>
<dbReference type="CDD" id="cd00130">
    <property type="entry name" value="PAS"/>
    <property type="match status" value="1"/>
</dbReference>
<dbReference type="SMART" id="SM00388">
    <property type="entry name" value="HisKA"/>
    <property type="match status" value="1"/>
</dbReference>
<dbReference type="RefSeq" id="WP_100989385.1">
    <property type="nucleotide sequence ID" value="NZ_CP025096.1"/>
</dbReference>
<dbReference type="InterPro" id="IPR036890">
    <property type="entry name" value="HATPase_C_sf"/>
</dbReference>
<dbReference type="InterPro" id="IPR052162">
    <property type="entry name" value="Sensor_kinase/Photoreceptor"/>
</dbReference>
<evidence type="ECO:0000313" key="8">
    <source>
        <dbReference type="Proteomes" id="UP000232883"/>
    </source>
</evidence>
<evidence type="ECO:0000256" key="2">
    <source>
        <dbReference type="ARBA" id="ARBA00012438"/>
    </source>
</evidence>
<dbReference type="InterPro" id="IPR003661">
    <property type="entry name" value="HisK_dim/P_dom"/>
</dbReference>
<dbReference type="Pfam" id="PF02518">
    <property type="entry name" value="HATPase_c"/>
    <property type="match status" value="1"/>
</dbReference>
<dbReference type="InterPro" id="IPR000014">
    <property type="entry name" value="PAS"/>
</dbReference>
<evidence type="ECO:0000259" key="6">
    <source>
        <dbReference type="PROSITE" id="PS50109"/>
    </source>
</evidence>
<dbReference type="Gene3D" id="3.30.450.20">
    <property type="entry name" value="PAS domain"/>
    <property type="match status" value="4"/>
</dbReference>
<dbReference type="EMBL" id="CP025096">
    <property type="protein sequence ID" value="AUD03317.1"/>
    <property type="molecule type" value="Genomic_DNA"/>
</dbReference>
<dbReference type="Pfam" id="PF08448">
    <property type="entry name" value="PAS_4"/>
    <property type="match status" value="1"/>
</dbReference>
<dbReference type="Pfam" id="PF00512">
    <property type="entry name" value="HisKA"/>
    <property type="match status" value="1"/>
</dbReference>
<dbReference type="SUPFAM" id="SSF55874">
    <property type="entry name" value="ATPase domain of HSP90 chaperone/DNA topoisomerase II/histidine kinase"/>
    <property type="match status" value="1"/>
</dbReference>
<keyword evidence="3" id="KW-0597">Phosphoprotein</keyword>
<name>A0A2K8Z0A8_9BACT</name>
<dbReference type="CDD" id="cd00082">
    <property type="entry name" value="HisKA"/>
    <property type="match status" value="1"/>
</dbReference>
<feature type="domain" description="Histidine kinase" evidence="6">
    <location>
        <begin position="555"/>
        <end position="791"/>
    </location>
</feature>
<dbReference type="InterPro" id="IPR013656">
    <property type="entry name" value="PAS_4"/>
</dbReference>
<dbReference type="SUPFAM" id="SSF55785">
    <property type="entry name" value="PYP-like sensor domain (PAS domain)"/>
    <property type="match status" value="4"/>
</dbReference>
<evidence type="ECO:0000256" key="3">
    <source>
        <dbReference type="ARBA" id="ARBA00022553"/>
    </source>
</evidence>
<dbReference type="PROSITE" id="PS50109">
    <property type="entry name" value="HIS_KIN"/>
    <property type="match status" value="1"/>
</dbReference>
<dbReference type="PRINTS" id="PR00344">
    <property type="entry name" value="BCTRLSENSOR"/>
</dbReference>